<protein>
    <submittedName>
        <fullName evidence="4">PhoD-like phosphatase family protein</fullName>
    </submittedName>
</protein>
<dbReference type="OrthoDB" id="292013at2"/>
<evidence type="ECO:0000259" key="3">
    <source>
        <dbReference type="Pfam" id="PF16655"/>
    </source>
</evidence>
<dbReference type="Gene3D" id="2.60.40.380">
    <property type="entry name" value="Purple acid phosphatase-like, N-terminal"/>
    <property type="match status" value="1"/>
</dbReference>
<dbReference type="SUPFAM" id="SSF56300">
    <property type="entry name" value="Metallo-dependent phosphatases"/>
    <property type="match status" value="1"/>
</dbReference>
<dbReference type="AlphaFoldDB" id="U7QD11"/>
<dbReference type="Proteomes" id="UP000017127">
    <property type="component" value="Unassembled WGS sequence"/>
</dbReference>
<dbReference type="GO" id="GO:0046872">
    <property type="term" value="F:metal ion binding"/>
    <property type="evidence" value="ECO:0007669"/>
    <property type="project" value="InterPro"/>
</dbReference>
<dbReference type="InterPro" id="IPR029052">
    <property type="entry name" value="Metallo-depent_PP-like"/>
</dbReference>
<dbReference type="EMBL" id="AUZM01000068">
    <property type="protein sequence ID" value="ERT05092.1"/>
    <property type="molecule type" value="Genomic_DNA"/>
</dbReference>
<keyword evidence="5" id="KW-1185">Reference proteome</keyword>
<proteinExistence type="predicted"/>
<gene>
    <name evidence="4" type="ORF">M595_4952</name>
</gene>
<reference evidence="4 5" key="1">
    <citation type="journal article" date="2013" name="Front. Microbiol.">
        <title>Comparative genomic analyses of the cyanobacterium, Lyngbya aestuarii BL J, a powerful hydrogen producer.</title>
        <authorList>
            <person name="Kothari A."/>
            <person name="Vaughn M."/>
            <person name="Garcia-Pichel F."/>
        </authorList>
    </citation>
    <scope>NUCLEOTIDE SEQUENCE [LARGE SCALE GENOMIC DNA]</scope>
    <source>
        <strain evidence="4 5">BL J</strain>
    </source>
</reference>
<dbReference type="InterPro" id="IPR008963">
    <property type="entry name" value="Purple_acid_Pase-like_N"/>
</dbReference>
<dbReference type="InterPro" id="IPR018946">
    <property type="entry name" value="PhoD-like_MPP"/>
</dbReference>
<dbReference type="InterPro" id="IPR038607">
    <property type="entry name" value="PhoD-like_sf"/>
</dbReference>
<organism evidence="4 5">
    <name type="scientific">Lyngbya aestuarii BL J</name>
    <dbReference type="NCBI Taxonomy" id="1348334"/>
    <lineage>
        <taxon>Bacteria</taxon>
        <taxon>Bacillati</taxon>
        <taxon>Cyanobacteriota</taxon>
        <taxon>Cyanophyceae</taxon>
        <taxon>Oscillatoriophycideae</taxon>
        <taxon>Oscillatoriales</taxon>
        <taxon>Microcoleaceae</taxon>
        <taxon>Lyngbya</taxon>
    </lineage>
</organism>
<evidence type="ECO:0000256" key="1">
    <source>
        <dbReference type="ARBA" id="ARBA00022729"/>
    </source>
</evidence>
<dbReference type="RefSeq" id="WP_023068648.1">
    <property type="nucleotide sequence ID" value="NZ_AUZM01000068.1"/>
</dbReference>
<dbReference type="PATRIC" id="fig|1348334.3.peg.4772"/>
<evidence type="ECO:0000259" key="2">
    <source>
        <dbReference type="Pfam" id="PF09423"/>
    </source>
</evidence>
<feature type="domain" description="Phospholipase D N-terminal" evidence="3">
    <location>
        <begin position="189"/>
        <end position="270"/>
    </location>
</feature>
<sequence length="734" mass="81517">MLNAEDLFNEAFYLANNPDVEAAVEAGIIESGFDHFIESGQFQVRQPSPLYSELDYLAANPNIRDAVTQGIVNSGFQHFIEFGQFERRNPSPLFDTSFYLTQNPDVNTIVNEGILTAIEHFVKFGQFEDRAPSLLYNPNYYLSQNPDVAVAVERDELTGIEHYLDIGAAQDRDFSAFLSPDGSSFPNQVSVGDVTQTSAILLTRNTVPGEIEFEVSTNPNFTKIITSQIQPINNIIEPIKVEIGNLVPGTQYFYRVTNTLGASEVGSFRTVPPIEVQQGLRFGVSGTIQGELAPYPALINAPERNLDFFVQLGDTISANTISPDLPKVSQAITELDFNTKYNETISQRAGINPLANLESSTPILSVWDDQDLIDNFAGGVAPTSRLLTQAIFGTEGEFVNDTPLFETALNAFQNSKPLRNLFYGETGDSRTANERKLYRAIPYGQDGAAFILDARSFRDATLFPLTDVPTEGQINQFIQQTFTPNRTLLGAAQLEELKNDLLASESAGITWKFIFSPVPIQNLGFFEAEDRWEGYADERNELLQFIDENNIDNVVFLSGEANGTIVNNLTYQTDFEQPQIQTNSFEITVQPTAVQLELENEQIAAPFGSATVALTPDDLLSPALKDLYFSLDTQPARNEFIQEVLDNRIVNFGYDSIGLEDSEIDAELIEGSYVAAHTFGWTEFVIDSQTQQLQVTVYGIEPYTQDEIETIPVTIINRSPQIVSQFRINPVLNA</sequence>
<dbReference type="Gene3D" id="3.60.21.70">
    <property type="entry name" value="PhoD-like phosphatase"/>
    <property type="match status" value="1"/>
</dbReference>
<dbReference type="InterPro" id="IPR052900">
    <property type="entry name" value="Phospholipid_Metab_Enz"/>
</dbReference>
<dbReference type="Pfam" id="PF16655">
    <property type="entry name" value="PhoD_N"/>
    <property type="match status" value="1"/>
</dbReference>
<dbReference type="PANTHER" id="PTHR43606">
    <property type="entry name" value="PHOSPHATASE, PUTATIVE (AFU_ORTHOLOGUE AFUA_6G08710)-RELATED"/>
    <property type="match status" value="1"/>
</dbReference>
<evidence type="ECO:0000313" key="4">
    <source>
        <dbReference type="EMBL" id="ERT05092.1"/>
    </source>
</evidence>
<dbReference type="GO" id="GO:0003993">
    <property type="term" value="F:acid phosphatase activity"/>
    <property type="evidence" value="ECO:0007669"/>
    <property type="project" value="InterPro"/>
</dbReference>
<dbReference type="SUPFAM" id="SSF49363">
    <property type="entry name" value="Purple acid phosphatase, N-terminal domain"/>
    <property type="match status" value="1"/>
</dbReference>
<dbReference type="InterPro" id="IPR032093">
    <property type="entry name" value="PhoD_N"/>
</dbReference>
<feature type="domain" description="PhoD-like phosphatase metallophosphatase" evidence="2">
    <location>
        <begin position="297"/>
        <end position="595"/>
    </location>
</feature>
<dbReference type="PANTHER" id="PTHR43606:SF2">
    <property type="entry name" value="ALKALINE PHOSPHATASE FAMILY PROTEIN (AFU_ORTHOLOGUE AFUA_5G03860)"/>
    <property type="match status" value="1"/>
</dbReference>
<name>U7QD11_9CYAN</name>
<accession>U7QD11</accession>
<dbReference type="Pfam" id="PF09423">
    <property type="entry name" value="PhoD"/>
    <property type="match status" value="1"/>
</dbReference>
<comment type="caution">
    <text evidence="4">The sequence shown here is derived from an EMBL/GenBank/DDBJ whole genome shotgun (WGS) entry which is preliminary data.</text>
</comment>
<evidence type="ECO:0000313" key="5">
    <source>
        <dbReference type="Proteomes" id="UP000017127"/>
    </source>
</evidence>
<keyword evidence="1" id="KW-0732">Signal</keyword>